<protein>
    <submittedName>
        <fullName evidence="1">Uncharacterized protein</fullName>
    </submittedName>
</protein>
<organism evidence="1 2">
    <name type="scientific">Anisodus tanguticus</name>
    <dbReference type="NCBI Taxonomy" id="243964"/>
    <lineage>
        <taxon>Eukaryota</taxon>
        <taxon>Viridiplantae</taxon>
        <taxon>Streptophyta</taxon>
        <taxon>Embryophyta</taxon>
        <taxon>Tracheophyta</taxon>
        <taxon>Spermatophyta</taxon>
        <taxon>Magnoliopsida</taxon>
        <taxon>eudicotyledons</taxon>
        <taxon>Gunneridae</taxon>
        <taxon>Pentapetalae</taxon>
        <taxon>asterids</taxon>
        <taxon>lamiids</taxon>
        <taxon>Solanales</taxon>
        <taxon>Solanaceae</taxon>
        <taxon>Solanoideae</taxon>
        <taxon>Hyoscyameae</taxon>
        <taxon>Anisodus</taxon>
    </lineage>
</organism>
<name>A0AAE1SWB5_9SOLA</name>
<keyword evidence="2" id="KW-1185">Reference proteome</keyword>
<sequence length="124" mass="13958">MRRHPRVVAPPPRCGGDRYLAGAAFYCVKVNDNLLDIRKALFTRLALKYSFFFSSNKSIGVLDVQEKSFAMLDMGSRSHVLLLIFVSQILAILGQRNSNDATALFALKSSWNNLPPNGWVRSLW</sequence>
<evidence type="ECO:0000313" key="2">
    <source>
        <dbReference type="Proteomes" id="UP001291623"/>
    </source>
</evidence>
<evidence type="ECO:0000313" key="1">
    <source>
        <dbReference type="EMBL" id="KAK4378763.1"/>
    </source>
</evidence>
<dbReference type="EMBL" id="JAVYJV010000001">
    <property type="protein sequence ID" value="KAK4378763.1"/>
    <property type="molecule type" value="Genomic_DNA"/>
</dbReference>
<dbReference type="Proteomes" id="UP001291623">
    <property type="component" value="Unassembled WGS sequence"/>
</dbReference>
<dbReference type="AlphaFoldDB" id="A0AAE1SWB5"/>
<proteinExistence type="predicted"/>
<accession>A0AAE1SWB5</accession>
<comment type="caution">
    <text evidence="1">The sequence shown here is derived from an EMBL/GenBank/DDBJ whole genome shotgun (WGS) entry which is preliminary data.</text>
</comment>
<reference evidence="1" key="1">
    <citation type="submission" date="2023-12" db="EMBL/GenBank/DDBJ databases">
        <title>Genome assembly of Anisodus tanguticus.</title>
        <authorList>
            <person name="Wang Y.-J."/>
        </authorList>
    </citation>
    <scope>NUCLEOTIDE SEQUENCE</scope>
    <source>
        <strain evidence="1">KB-2021</strain>
        <tissue evidence="1">Leaf</tissue>
    </source>
</reference>
<gene>
    <name evidence="1" type="ORF">RND71_000625</name>
</gene>